<dbReference type="GO" id="GO:0045735">
    <property type="term" value="F:nutrient reservoir activity"/>
    <property type="evidence" value="ECO:0007669"/>
    <property type="project" value="UniProtKB-KW"/>
</dbReference>
<dbReference type="GO" id="GO:0071391">
    <property type="term" value="P:cellular response to estrogen stimulus"/>
    <property type="evidence" value="ECO:0007669"/>
    <property type="project" value="TreeGrafter"/>
</dbReference>
<evidence type="ECO:0000259" key="8">
    <source>
        <dbReference type="PROSITE" id="PS51211"/>
    </source>
</evidence>
<evidence type="ECO:0000259" key="9">
    <source>
        <dbReference type="PROSITE" id="PS51233"/>
    </source>
</evidence>
<feature type="domain" description="Vitellogenin" evidence="8">
    <location>
        <begin position="20"/>
        <end position="657"/>
    </location>
</feature>
<reference evidence="11" key="1">
    <citation type="submission" date="2020-03" db="EMBL/GenBank/DDBJ databases">
        <title>Evolution of repeat sequences and sex chromosomes of tilapia species revealed by chromosome-level genomes.</title>
        <authorList>
            <person name="Xu L."/>
            <person name="Tao W."/>
            <person name="Wang D."/>
            <person name="Zhou Q."/>
        </authorList>
    </citation>
    <scope>NUCLEOTIDE SEQUENCE [LARGE SCALE GENOMIC DNA]</scope>
    <source>
        <strain evidence="11">Israel</strain>
    </source>
</reference>
<feature type="disulfide bond" evidence="6">
    <location>
        <begin position="200"/>
        <end position="203"/>
    </location>
</feature>
<organism evidence="10 11">
    <name type="scientific">Oreochromis aureus</name>
    <name type="common">Israeli tilapia</name>
    <name type="synonym">Chromis aureus</name>
    <dbReference type="NCBI Taxonomy" id="47969"/>
    <lineage>
        <taxon>Eukaryota</taxon>
        <taxon>Metazoa</taxon>
        <taxon>Chordata</taxon>
        <taxon>Craniata</taxon>
        <taxon>Vertebrata</taxon>
        <taxon>Euteleostomi</taxon>
        <taxon>Actinopterygii</taxon>
        <taxon>Neopterygii</taxon>
        <taxon>Teleostei</taxon>
        <taxon>Neoteleostei</taxon>
        <taxon>Acanthomorphata</taxon>
        <taxon>Ovalentaria</taxon>
        <taxon>Cichlomorphae</taxon>
        <taxon>Cichliformes</taxon>
        <taxon>Cichlidae</taxon>
        <taxon>African cichlids</taxon>
        <taxon>Pseudocrenilabrinae</taxon>
        <taxon>Oreochromini</taxon>
        <taxon>Oreochromis</taxon>
    </lineage>
</organism>
<dbReference type="InterPro" id="IPR001846">
    <property type="entry name" value="VWF_type-D"/>
</dbReference>
<keyword evidence="2" id="KW-0732">Signal</keyword>
<dbReference type="Gene3D" id="2.20.90.10">
    <property type="entry name" value="Vitellinogen, beta-sheet shell domain"/>
    <property type="match status" value="1"/>
</dbReference>
<evidence type="ECO:0000256" key="5">
    <source>
        <dbReference type="ARBA" id="ARBA00023180"/>
    </source>
</evidence>
<dbReference type="Pfam" id="PF09172">
    <property type="entry name" value="Vit_open_b-sht"/>
    <property type="match status" value="1"/>
</dbReference>
<dbReference type="Gene3D" id="2.20.50.20">
    <property type="entry name" value="Lipovitellin. Chain A, domain 3"/>
    <property type="match status" value="2"/>
</dbReference>
<feature type="domain" description="VWFD" evidence="9">
    <location>
        <begin position="1278"/>
        <end position="1453"/>
    </location>
</feature>
<keyword evidence="1" id="KW-0597">Phosphoprotein</keyword>
<dbReference type="InterPro" id="IPR001747">
    <property type="entry name" value="Vitellogenin_N"/>
</dbReference>
<dbReference type="Gene3D" id="2.30.230.10">
    <property type="entry name" value="Lipovitellin, beta-sheet shell regions, chain A"/>
    <property type="match status" value="1"/>
</dbReference>
<reference evidence="10" key="3">
    <citation type="submission" date="2025-09" db="UniProtKB">
        <authorList>
            <consortium name="Ensembl"/>
        </authorList>
    </citation>
    <scope>IDENTIFICATION</scope>
</reference>
<proteinExistence type="predicted"/>
<feature type="compositionally biased region" description="Low complexity" evidence="7">
    <location>
        <begin position="1039"/>
        <end position="1067"/>
    </location>
</feature>
<dbReference type="InterPro" id="IPR015819">
    <property type="entry name" value="Lipid_transp_b-sht_shell"/>
</dbReference>
<evidence type="ECO:0000256" key="4">
    <source>
        <dbReference type="ARBA" id="ARBA00023157"/>
    </source>
</evidence>
<dbReference type="InterPro" id="IPR037088">
    <property type="entry name" value="Vitellinogen_b-sht_shell_sf"/>
</dbReference>
<comment type="caution">
    <text evidence="6">Lacks conserved residue(s) required for the propagation of feature annotation.</text>
</comment>
<evidence type="ECO:0000313" key="11">
    <source>
        <dbReference type="Proteomes" id="UP000472276"/>
    </source>
</evidence>
<name>A0AAZ1X3A5_OREAU</name>
<dbReference type="Pfam" id="PF00094">
    <property type="entry name" value="VWD"/>
    <property type="match status" value="1"/>
</dbReference>
<protein>
    <recommendedName>
        <fullName evidence="12">Phosvitin</fullName>
    </recommendedName>
</protein>
<dbReference type="Ensembl" id="ENSOABT00000084827.1">
    <property type="protein sequence ID" value="ENSOABP00000062167.1"/>
    <property type="gene ID" value="ENSOABG00000001969.2"/>
</dbReference>
<dbReference type="PROSITE" id="PS51211">
    <property type="entry name" value="VITELLOGENIN"/>
    <property type="match status" value="1"/>
</dbReference>
<dbReference type="SUPFAM" id="SSF48431">
    <property type="entry name" value="Lipovitellin-phosvitin complex, superhelical domain"/>
    <property type="match status" value="1"/>
</dbReference>
<accession>A0AAZ1X3A5</accession>
<dbReference type="SMART" id="SM00216">
    <property type="entry name" value="VWD"/>
    <property type="match status" value="1"/>
</dbReference>
<feature type="region of interest" description="Disordered" evidence="7">
    <location>
        <begin position="1036"/>
        <end position="1073"/>
    </location>
</feature>
<dbReference type="GO" id="GO:0005319">
    <property type="term" value="F:lipid transporter activity"/>
    <property type="evidence" value="ECO:0007669"/>
    <property type="project" value="InterPro"/>
</dbReference>
<dbReference type="InterPro" id="IPR015816">
    <property type="entry name" value="Vitellinogen_b-sht_N"/>
</dbReference>
<dbReference type="Pfam" id="PF01347">
    <property type="entry name" value="Vitellogenin_N"/>
    <property type="match status" value="1"/>
</dbReference>
<reference evidence="10" key="2">
    <citation type="submission" date="2025-08" db="UniProtKB">
        <authorList>
            <consortium name="Ensembl"/>
        </authorList>
    </citation>
    <scope>IDENTIFICATION</scope>
</reference>
<dbReference type="InterPro" id="IPR050733">
    <property type="entry name" value="Vitellogenin/Apolipophorin"/>
</dbReference>
<evidence type="ECO:0000256" key="3">
    <source>
        <dbReference type="ARBA" id="ARBA00022761"/>
    </source>
</evidence>
<evidence type="ECO:0000256" key="7">
    <source>
        <dbReference type="SAM" id="MobiDB-lite"/>
    </source>
</evidence>
<evidence type="ECO:0000256" key="1">
    <source>
        <dbReference type="ARBA" id="ARBA00022553"/>
    </source>
</evidence>
<dbReference type="PANTHER" id="PTHR23345:SF9">
    <property type="entry name" value="VITELLOGENIN-RELATED"/>
    <property type="match status" value="1"/>
</dbReference>
<keyword evidence="5" id="KW-0325">Glycoprotein</keyword>
<dbReference type="FunFam" id="1.25.10.20:FF:000002">
    <property type="entry name" value="Vitellogenin 7"/>
    <property type="match status" value="1"/>
</dbReference>
<dbReference type="InterPro" id="IPR011030">
    <property type="entry name" value="Lipovitellin_superhlx_dom"/>
</dbReference>
<evidence type="ECO:0008006" key="12">
    <source>
        <dbReference type="Google" id="ProtNLM"/>
    </source>
</evidence>
<evidence type="ECO:0000256" key="2">
    <source>
        <dbReference type="ARBA" id="ARBA00022729"/>
    </source>
</evidence>
<dbReference type="GO" id="GO:0032355">
    <property type="term" value="P:response to estradiol"/>
    <property type="evidence" value="ECO:0007669"/>
    <property type="project" value="TreeGrafter"/>
</dbReference>
<dbReference type="InterPro" id="IPR015258">
    <property type="entry name" value="Vitellinogen_b-sht_shell"/>
</dbReference>
<dbReference type="Gene3D" id="2.20.80.10">
    <property type="entry name" value="Lipovitellin-phosvitin complex, chain A, domain 4"/>
    <property type="match status" value="1"/>
</dbReference>
<dbReference type="PROSITE" id="PS51233">
    <property type="entry name" value="VWFD"/>
    <property type="match status" value="1"/>
</dbReference>
<dbReference type="FunFam" id="2.30.230.10:FF:000002">
    <property type="entry name" value="Vitellogenin 7"/>
    <property type="match status" value="1"/>
</dbReference>
<gene>
    <name evidence="10" type="primary">LOC116333048</name>
</gene>
<sequence length="1540" mass="170975">EFPSYKLHSLTEAVLPDPVFEAGKTYVYKYEALLLAGLLEKGSARAGLNISSKVSINAIDQNTYFIKLEEPELQEYSGNWPEDPFIPATELTSALQAELTTPIKFEYVNGAVGKVFAPETVSTTVLNIYRGILNVFQLNVKKTLNVYELQEAGTQGVCKTLYSITEDTEAERVYLRKTRDMSHCQERITKDMGLAYTEKCGKCQEDTKNLKGVSSYSYIMKPLDNGIQIKEASVHELIQFSPFSEQHGAAHMETKYVRRPPYAPTTPPPQAEYSHRGNLTYQFSTELLQLPILLLNINDIESQLEDTLNHLVKQAVERVHEDAPLEFLKFVQLLRAASNETLENLWSKHSGISAHRKWIMDAIPAVGNPDALRFIKEKYLAETITVFEAVQALITSFHMVTATTEAIEVIESLTKESKIVRNPFLRQIVFLGYGTMIYKHCYERTSCPAELIQPIQDLLAQALKDGNTEDIILFVKALGNAAHPSSLKKITKMLPLHSKLGSSLPVRVHAEAMMALKNIAKKEPKTVQYLAFQLYGDKTLHSEIRMLACMVLFETKPSMSLVSAVVHIVKTDTNMQVASFTYSHMKSLTRSTTLSCYHCSAAACKAALRMLGPNLDKLSSRFSKAIHVDVYSSPFMLGAAATAYYINDAATIMPKSITTRIKAFFAGAAADILEVGVRTEGLQEAFLKNPAVFDSADRVTRMKHVIKALSHWKSAPNSKSLTSIYVKFFGQEVAFLIFANNNADTFGRDVFKALQSGPTLRFVKPLLANEVRRIMPTIAGFPMELGLYTAAVAAVPVKVTTTPALPEDFYLRYLLKADIHISTKVTPSVAVNTFAVFGINTAILQAVMVSRAKLYSITPAKTEVTFNINEGYLNFTALPVSVPENITAVEVETFAVVRNPASGERITPVIPANPRQILITKFISQRQKAGMHIKSKMVKSKKKYCAQTVNAGLKACLKIATAYTGDAAVYKLAGKHSAAFSVTPIEGEAAERLELEVQLGSKAAQKIIKHITLREEEIPEETPVLMKLHKILASTQKNSTMSSSSSSSRSSRFQVRSSSSNSSSSSHSSRKTIDATAQQKRFLDSQAAIFGMIFRAVKADTKKQGYQFTAYMDKTTSRLQIILDDIVPDNNWRLCADGAVLSMHKVKAKMNWGAECNQYDTAITTETGLVGRNPAARLKVDWNRLPSDLKHHAKTYETSQTLSCILIQEKDRNSDKQLSLTVAVVSDKIIDLIWKTPRVRTRALHLPITLPRNEIKDLTSFSDVSGKVKHLLAAAGAAECSFTGNTLTTFNNKKLKNEMPSNCYQVLAQDGTDELKFIVLLRKDRTEQKQISVKIAHIDIDLYQRRTSVTVNVNGLEIPMSNLPYRYPQADIQIKQNGEGISVYAASYGLHEVYFDKKSWKIKVVDWMKGKTCGLCGKADGETMQEYRTPTGWIATTAVSFAHSWILPAESCRDATECRMKHESVQLEKQENVQAQNSKCYSVDPVLRCMAGCFPVRTTNVTVGFHCLPAGSSPSSMYTSVDLMETTESHLACTCTAQCA</sequence>
<dbReference type="SMART" id="SM00638">
    <property type="entry name" value="LPD_N"/>
    <property type="match status" value="1"/>
</dbReference>
<keyword evidence="3" id="KW-0758">Storage protein</keyword>
<dbReference type="Pfam" id="PF09175">
    <property type="entry name" value="Vit_b-sht_shell"/>
    <property type="match status" value="1"/>
</dbReference>
<dbReference type="InterPro" id="IPR015255">
    <property type="entry name" value="Vitellinogen_open_b-sht"/>
</dbReference>
<dbReference type="Proteomes" id="UP000472276">
    <property type="component" value="Unassembled WGS sequence"/>
</dbReference>
<dbReference type="SMART" id="SM01169">
    <property type="entry name" value="DUF1943"/>
    <property type="match status" value="1"/>
</dbReference>
<dbReference type="Gene3D" id="1.25.10.20">
    <property type="entry name" value="Vitellinogen, superhelical"/>
    <property type="match status" value="1"/>
</dbReference>
<dbReference type="SMART" id="SM01170">
    <property type="entry name" value="DUF1944"/>
    <property type="match status" value="1"/>
</dbReference>
<keyword evidence="11" id="KW-1185">Reference proteome</keyword>
<keyword evidence="4 6" id="KW-1015">Disulfide bond</keyword>
<feature type="disulfide bond" evidence="6">
    <location>
        <begin position="158"/>
        <end position="184"/>
    </location>
</feature>
<dbReference type="InterPro" id="IPR015817">
    <property type="entry name" value="Vitellinogen_open_b-sht_sub1"/>
</dbReference>
<evidence type="ECO:0000313" key="10">
    <source>
        <dbReference type="Ensembl" id="ENSOABP00000062167.1"/>
    </source>
</evidence>
<dbReference type="PANTHER" id="PTHR23345">
    <property type="entry name" value="VITELLOGENIN-RELATED"/>
    <property type="match status" value="1"/>
</dbReference>
<evidence type="ECO:0000256" key="6">
    <source>
        <dbReference type="PROSITE-ProRule" id="PRU00557"/>
    </source>
</evidence>
<dbReference type="SUPFAM" id="SSF56968">
    <property type="entry name" value="Lipovitellin-phosvitin complex, beta-sheet shell regions"/>
    <property type="match status" value="3"/>
</dbReference>